<reference evidence="3 4" key="1">
    <citation type="submission" date="2018-03" db="EMBL/GenBank/DDBJ databases">
        <title>Phenotypic and genomic properties of Cyclonatronum proteinivorum gen. nov., sp. nov., a haloalkaliphilic bacteroidete from soda lakes possessing Na+-translocating rhodopsin.</title>
        <authorList>
            <person name="Toshchakov S.V."/>
            <person name="Korzhenkov A."/>
            <person name="Samarov N.I."/>
            <person name="Kublanov I.V."/>
            <person name="Muntyan M.S."/>
            <person name="Sorokin D.Y."/>
        </authorList>
    </citation>
    <scope>NUCLEOTIDE SEQUENCE [LARGE SCALE GENOMIC DNA]</scope>
    <source>
        <strain evidence="3 4">Omega</strain>
    </source>
</reference>
<feature type="domain" description="ATP-grasp" evidence="2">
    <location>
        <begin position="92"/>
        <end position="291"/>
    </location>
</feature>
<dbReference type="PANTHER" id="PTHR21621:SF0">
    <property type="entry name" value="BETA-CITRYLGLUTAMATE SYNTHASE B-RELATED"/>
    <property type="match status" value="1"/>
</dbReference>
<keyword evidence="1" id="KW-0547">Nucleotide-binding</keyword>
<sequence length="315" mass="36359">MKKIGIIRGMETTFPDALVHNINKEFGSQVKAEFIQLEAVNMDADPGYDVIIDRISHEVPFYRSYLKWASLKGTYIINNPFWWSADDKFIDNIIAQQAGVAVPKTVILPHNQHPPNTESTSFRNLKFPIEWDGVFEYIGFPSFLKPFDGGGWRGVTKCNNPHDFFKAYNESGQDCMMLQEGIEFEDYFRCYGIGRRYTQIMRYNPDAEPHRRYYDVSHEPVPEKLMKKIERDVLALCKALGYDMNTVEFAIRDGIPYAIDFMNPAPDADYYSVGVENFNWIVKHMTEFAVEKALEKRKTPQFTANGVLEPDAKSK</sequence>
<dbReference type="Proteomes" id="UP000254808">
    <property type="component" value="Chromosome"/>
</dbReference>
<dbReference type="GO" id="GO:0005737">
    <property type="term" value="C:cytoplasm"/>
    <property type="evidence" value="ECO:0007669"/>
    <property type="project" value="TreeGrafter"/>
</dbReference>
<protein>
    <submittedName>
        <fullName evidence="3">Glutathione synthase/RimK-type ligase, ATP-grasp superfamily</fullName>
    </submittedName>
</protein>
<dbReference type="PROSITE" id="PS50975">
    <property type="entry name" value="ATP_GRASP"/>
    <property type="match status" value="1"/>
</dbReference>
<dbReference type="InterPro" id="IPR011761">
    <property type="entry name" value="ATP-grasp"/>
</dbReference>
<dbReference type="Gene3D" id="3.30.470.20">
    <property type="entry name" value="ATP-grasp fold, B domain"/>
    <property type="match status" value="1"/>
</dbReference>
<evidence type="ECO:0000313" key="3">
    <source>
        <dbReference type="EMBL" id="AXJ02374.1"/>
    </source>
</evidence>
<dbReference type="RefSeq" id="WP_205730336.1">
    <property type="nucleotide sequence ID" value="NZ_CP027806.1"/>
</dbReference>
<dbReference type="AlphaFoldDB" id="A0A345UPH2"/>
<dbReference type="GO" id="GO:0009432">
    <property type="term" value="P:SOS response"/>
    <property type="evidence" value="ECO:0007669"/>
    <property type="project" value="TreeGrafter"/>
</dbReference>
<evidence type="ECO:0000259" key="2">
    <source>
        <dbReference type="PROSITE" id="PS50975"/>
    </source>
</evidence>
<dbReference type="GO" id="GO:0046872">
    <property type="term" value="F:metal ion binding"/>
    <property type="evidence" value="ECO:0007669"/>
    <property type="project" value="InterPro"/>
</dbReference>
<proteinExistence type="predicted"/>
<keyword evidence="3" id="KW-0436">Ligase</keyword>
<organism evidence="3 4">
    <name type="scientific">Cyclonatronum proteinivorum</name>
    <dbReference type="NCBI Taxonomy" id="1457365"/>
    <lineage>
        <taxon>Bacteria</taxon>
        <taxon>Pseudomonadati</taxon>
        <taxon>Balneolota</taxon>
        <taxon>Balneolia</taxon>
        <taxon>Balneolales</taxon>
        <taxon>Cyclonatronaceae</taxon>
        <taxon>Cyclonatronum</taxon>
    </lineage>
</organism>
<keyword evidence="4" id="KW-1185">Reference proteome</keyword>
<gene>
    <name evidence="3" type="ORF">CYPRO_3140</name>
</gene>
<dbReference type="PANTHER" id="PTHR21621">
    <property type="entry name" value="RIBOSOMAL PROTEIN S6 MODIFICATION PROTEIN"/>
    <property type="match status" value="1"/>
</dbReference>
<dbReference type="SUPFAM" id="SSF56059">
    <property type="entry name" value="Glutathione synthetase ATP-binding domain-like"/>
    <property type="match status" value="1"/>
</dbReference>
<accession>A0A345UPH2</accession>
<evidence type="ECO:0000256" key="1">
    <source>
        <dbReference type="PROSITE-ProRule" id="PRU00409"/>
    </source>
</evidence>
<dbReference type="EMBL" id="CP027806">
    <property type="protein sequence ID" value="AXJ02374.1"/>
    <property type="molecule type" value="Genomic_DNA"/>
</dbReference>
<dbReference type="GO" id="GO:0018169">
    <property type="term" value="F:ribosomal S6-glutamic acid ligase activity"/>
    <property type="evidence" value="ECO:0007669"/>
    <property type="project" value="TreeGrafter"/>
</dbReference>
<dbReference type="KEGG" id="cprv:CYPRO_3140"/>
<keyword evidence="1" id="KW-0067">ATP-binding</keyword>
<name>A0A345UPH2_9BACT</name>
<evidence type="ECO:0000313" key="4">
    <source>
        <dbReference type="Proteomes" id="UP000254808"/>
    </source>
</evidence>
<dbReference type="GO" id="GO:0005524">
    <property type="term" value="F:ATP binding"/>
    <property type="evidence" value="ECO:0007669"/>
    <property type="project" value="UniProtKB-UniRule"/>
</dbReference>